<accession>A0A370B606</accession>
<name>A0A370B606_9ACTN</name>
<dbReference type="EMBL" id="QQNA01000245">
    <property type="protein sequence ID" value="RDG35186.1"/>
    <property type="molecule type" value="Genomic_DNA"/>
</dbReference>
<evidence type="ECO:0008006" key="4">
    <source>
        <dbReference type="Google" id="ProtNLM"/>
    </source>
</evidence>
<dbReference type="Proteomes" id="UP000253741">
    <property type="component" value="Unassembled WGS sequence"/>
</dbReference>
<dbReference type="AlphaFoldDB" id="A0A370B606"/>
<sequence>MSWPMDAGRLPDYPPKTPPPPKRPVQPPRPEPDTKPKSTLTPVRRRVMMARRRGVAWTLEAQPWSAGRARKHVVGKLHDWGYMSVDTVASDVVALLVANAVADGGRRISVHLADQDQQALVMVLSHQPGLTADESVLPRIAELGVSSCGTDTAEDGRLLWAVLDL</sequence>
<reference evidence="2 3" key="1">
    <citation type="submission" date="2018-07" db="EMBL/GenBank/DDBJ databases">
        <title>Streptomyces species from bats.</title>
        <authorList>
            <person name="Dunlap C."/>
        </authorList>
    </citation>
    <scope>NUCLEOTIDE SEQUENCE [LARGE SCALE GENOMIC DNA]</scope>
    <source>
        <strain evidence="2 3">AC230</strain>
    </source>
</reference>
<gene>
    <name evidence="2" type="ORF">DVH02_26685</name>
</gene>
<evidence type="ECO:0000256" key="1">
    <source>
        <dbReference type="SAM" id="MobiDB-lite"/>
    </source>
</evidence>
<dbReference type="OrthoDB" id="4266647at2"/>
<keyword evidence="3" id="KW-1185">Reference proteome</keyword>
<feature type="region of interest" description="Disordered" evidence="1">
    <location>
        <begin position="1"/>
        <end position="41"/>
    </location>
</feature>
<organism evidence="2 3">
    <name type="scientific">Streptomyces corynorhini</name>
    <dbReference type="NCBI Taxonomy" id="2282652"/>
    <lineage>
        <taxon>Bacteria</taxon>
        <taxon>Bacillati</taxon>
        <taxon>Actinomycetota</taxon>
        <taxon>Actinomycetes</taxon>
        <taxon>Kitasatosporales</taxon>
        <taxon>Streptomycetaceae</taxon>
        <taxon>Streptomyces</taxon>
    </lineage>
</organism>
<evidence type="ECO:0000313" key="2">
    <source>
        <dbReference type="EMBL" id="RDG35186.1"/>
    </source>
</evidence>
<evidence type="ECO:0000313" key="3">
    <source>
        <dbReference type="Proteomes" id="UP000253741"/>
    </source>
</evidence>
<comment type="caution">
    <text evidence="2">The sequence shown here is derived from an EMBL/GenBank/DDBJ whole genome shotgun (WGS) entry which is preliminary data.</text>
</comment>
<protein>
    <recommendedName>
        <fullName evidence="4">ATP-binding protein</fullName>
    </recommendedName>
</protein>
<feature type="compositionally biased region" description="Pro residues" evidence="1">
    <location>
        <begin position="12"/>
        <end position="29"/>
    </location>
</feature>
<proteinExistence type="predicted"/>